<keyword evidence="2" id="KW-0812">Transmembrane</keyword>
<dbReference type="PANTHER" id="PTHR21377:SF0">
    <property type="entry name" value="PROTEIN FAM210B, MITOCHONDRIAL"/>
    <property type="match status" value="1"/>
</dbReference>
<dbReference type="OrthoDB" id="426386at2759"/>
<evidence type="ECO:0000313" key="4">
    <source>
        <dbReference type="EMBL" id="OWA51223.1"/>
    </source>
</evidence>
<accession>A0A9X6NDK1</accession>
<dbReference type="GO" id="GO:0005739">
    <property type="term" value="C:mitochondrion"/>
    <property type="evidence" value="ECO:0007669"/>
    <property type="project" value="TreeGrafter"/>
</dbReference>
<feature type="domain" description="DUF1279" evidence="3">
    <location>
        <begin position="83"/>
        <end position="173"/>
    </location>
</feature>
<dbReference type="PANTHER" id="PTHR21377">
    <property type="entry name" value="PROTEIN FAM210B, MITOCHONDRIAL"/>
    <property type="match status" value="1"/>
</dbReference>
<gene>
    <name evidence="4" type="ORF">BV898_15717</name>
</gene>
<organism evidence="4 5">
    <name type="scientific">Hypsibius exemplaris</name>
    <name type="common">Freshwater tardigrade</name>
    <dbReference type="NCBI Taxonomy" id="2072580"/>
    <lineage>
        <taxon>Eukaryota</taxon>
        <taxon>Metazoa</taxon>
        <taxon>Ecdysozoa</taxon>
        <taxon>Tardigrada</taxon>
        <taxon>Eutardigrada</taxon>
        <taxon>Parachela</taxon>
        <taxon>Hypsibioidea</taxon>
        <taxon>Hypsibiidae</taxon>
        <taxon>Hypsibius</taxon>
    </lineage>
</organism>
<reference evidence="5" key="1">
    <citation type="submission" date="2017-01" db="EMBL/GenBank/DDBJ databases">
        <title>Comparative genomics of anhydrobiosis in the tardigrade Hypsibius dujardini.</title>
        <authorList>
            <person name="Yoshida Y."/>
            <person name="Koutsovoulos G."/>
            <person name="Laetsch D."/>
            <person name="Stevens L."/>
            <person name="Kumar S."/>
            <person name="Horikawa D."/>
            <person name="Ishino K."/>
            <person name="Komine S."/>
            <person name="Tomita M."/>
            <person name="Blaxter M."/>
            <person name="Arakawa K."/>
        </authorList>
    </citation>
    <scope>NUCLEOTIDE SEQUENCE [LARGE SCALE GENOMIC DNA]</scope>
    <source>
        <strain evidence="5">Z151</strain>
    </source>
</reference>
<protein>
    <recommendedName>
        <fullName evidence="3">DUF1279 domain-containing protein</fullName>
    </recommendedName>
</protein>
<dbReference type="EMBL" id="MTYJ01000218">
    <property type="protein sequence ID" value="OWA51223.1"/>
    <property type="molecule type" value="Genomic_DNA"/>
</dbReference>
<sequence length="193" mass="20985">MASRISRISPGFLRVFRTSSTQTLRLRTSSAKSHLPLSDNLFCSRNCISRGTSTAPEISTPESSSSFPNSASSSTSFSILPYVKDLYNRYGPTALAFHTAFSAVSLLFWWALVHSPNVDVTLYLAQIGVFSPLTLILTKTVESFGAGTFTVAYVLHKATGPLRLLLTLIVTPLIVRRAGARNTVKMVQEAAKP</sequence>
<comment type="caution">
    <text evidence="4">The sequence shown here is derived from an EMBL/GenBank/DDBJ whole genome shotgun (WGS) entry which is preliminary data.</text>
</comment>
<keyword evidence="2" id="KW-1133">Transmembrane helix</keyword>
<dbReference type="InterPro" id="IPR045866">
    <property type="entry name" value="FAM210A/B-like"/>
</dbReference>
<keyword evidence="5" id="KW-1185">Reference proteome</keyword>
<dbReference type="Proteomes" id="UP000192578">
    <property type="component" value="Unassembled WGS sequence"/>
</dbReference>
<evidence type="ECO:0000259" key="3">
    <source>
        <dbReference type="Pfam" id="PF06916"/>
    </source>
</evidence>
<name>A0A9X6NDK1_HYPEX</name>
<proteinExistence type="predicted"/>
<dbReference type="InterPro" id="IPR009688">
    <property type="entry name" value="FAM210A/B-like_dom"/>
</dbReference>
<dbReference type="Pfam" id="PF06916">
    <property type="entry name" value="FAM210A-B_dom"/>
    <property type="match status" value="1"/>
</dbReference>
<evidence type="ECO:0000256" key="1">
    <source>
        <dbReference type="SAM" id="MobiDB-lite"/>
    </source>
</evidence>
<evidence type="ECO:0000313" key="5">
    <source>
        <dbReference type="Proteomes" id="UP000192578"/>
    </source>
</evidence>
<keyword evidence="2" id="KW-0472">Membrane</keyword>
<dbReference type="AlphaFoldDB" id="A0A9X6NDK1"/>
<feature type="region of interest" description="Disordered" evidence="1">
    <location>
        <begin position="54"/>
        <end position="74"/>
    </location>
</feature>
<feature type="transmembrane region" description="Helical" evidence="2">
    <location>
        <begin position="95"/>
        <end position="113"/>
    </location>
</feature>
<evidence type="ECO:0000256" key="2">
    <source>
        <dbReference type="SAM" id="Phobius"/>
    </source>
</evidence>